<feature type="domain" description="Protein kinase" evidence="5">
    <location>
        <begin position="15"/>
        <end position="277"/>
    </location>
</feature>
<sequence>MNYKILENSNVFRKYKIISQIGSGGFAKVYKIQRKDAKDNTFYALKYTTLPENSNSESVKVRFEQEVEIYSMIASTKVAAFIEGYIDDYEQYLIMEYIDGFNLKDKLKEGRINVSIAVNYALQIAEGLQELHKMNIIHRDIKSNNVMITKDRNIKIIDFGLALNDTSQRYTQEQKIVGSVYYMAPELCSSRSQPTVQSDIYALGILLFEMLTGEYPFKGKNSFETMAKQKNESLPDIMKMVVIPQALANVIIKATAKDAAKRHASTADLIADLSTALDVSRVNEKPLNAKKIKSKLTFRGFVNSFAFIYLGIGIVSACVLLVVGLILGLM</sequence>
<keyword evidence="4" id="KW-0472">Membrane</keyword>
<dbReference type="Pfam" id="PF00069">
    <property type="entry name" value="Pkinase"/>
    <property type="match status" value="1"/>
</dbReference>
<dbReference type="InterPro" id="IPR008271">
    <property type="entry name" value="Ser/Thr_kinase_AS"/>
</dbReference>
<feature type="transmembrane region" description="Helical" evidence="4">
    <location>
        <begin position="300"/>
        <end position="327"/>
    </location>
</feature>
<dbReference type="PROSITE" id="PS50011">
    <property type="entry name" value="PROTEIN_KINASE_DOM"/>
    <property type="match status" value="1"/>
</dbReference>
<organism evidence="6 7">
    <name type="scientific">Mycoplasmopsis columbinasalis</name>
    <dbReference type="NCBI Taxonomy" id="114880"/>
    <lineage>
        <taxon>Bacteria</taxon>
        <taxon>Bacillati</taxon>
        <taxon>Mycoplasmatota</taxon>
        <taxon>Mycoplasmoidales</taxon>
        <taxon>Metamycoplasmataceae</taxon>
        <taxon>Mycoplasmopsis</taxon>
    </lineage>
</organism>
<dbReference type="GO" id="GO:0005524">
    <property type="term" value="F:ATP binding"/>
    <property type="evidence" value="ECO:0007669"/>
    <property type="project" value="UniProtKB-UniRule"/>
</dbReference>
<keyword evidence="2 3" id="KW-0067">ATP-binding</keyword>
<accession>A0A449B9Z8</accession>
<dbReference type="GO" id="GO:0004674">
    <property type="term" value="F:protein serine/threonine kinase activity"/>
    <property type="evidence" value="ECO:0007669"/>
    <property type="project" value="UniProtKB-KW"/>
</dbReference>
<dbReference type="EC" id="2.7.11.1" evidence="6"/>
<dbReference type="RefSeq" id="WP_129622840.1">
    <property type="nucleotide sequence ID" value="NZ_LR215043.1"/>
</dbReference>
<evidence type="ECO:0000313" key="6">
    <source>
        <dbReference type="EMBL" id="VEU77987.1"/>
    </source>
</evidence>
<dbReference type="InterPro" id="IPR053235">
    <property type="entry name" value="Ser_Thr_kinase"/>
</dbReference>
<dbReference type="InterPro" id="IPR011009">
    <property type="entry name" value="Kinase-like_dom_sf"/>
</dbReference>
<evidence type="ECO:0000256" key="3">
    <source>
        <dbReference type="PROSITE-ProRule" id="PRU10141"/>
    </source>
</evidence>
<dbReference type="GO" id="GO:0005737">
    <property type="term" value="C:cytoplasm"/>
    <property type="evidence" value="ECO:0007669"/>
    <property type="project" value="TreeGrafter"/>
</dbReference>
<dbReference type="SMART" id="SM00220">
    <property type="entry name" value="S_TKc"/>
    <property type="match status" value="1"/>
</dbReference>
<gene>
    <name evidence="6" type="primary">pknB</name>
    <name evidence="6" type="ORF">NCTC10184_00202</name>
</gene>
<dbReference type="AlphaFoldDB" id="A0A449B9Z8"/>
<dbReference type="Proteomes" id="UP000290876">
    <property type="component" value="Chromosome"/>
</dbReference>
<dbReference type="CDD" id="cd14014">
    <property type="entry name" value="STKc_PknB_like"/>
    <property type="match status" value="1"/>
</dbReference>
<evidence type="ECO:0000256" key="4">
    <source>
        <dbReference type="SAM" id="Phobius"/>
    </source>
</evidence>
<evidence type="ECO:0000313" key="7">
    <source>
        <dbReference type="Proteomes" id="UP000290876"/>
    </source>
</evidence>
<evidence type="ECO:0000256" key="2">
    <source>
        <dbReference type="ARBA" id="ARBA00022840"/>
    </source>
</evidence>
<dbReference type="PANTHER" id="PTHR24361">
    <property type="entry name" value="MITOGEN-ACTIVATED KINASE KINASE KINASE"/>
    <property type="match status" value="1"/>
</dbReference>
<keyword evidence="6" id="KW-0808">Transferase</keyword>
<dbReference type="KEGG" id="mcob:NCTC10184_00202"/>
<proteinExistence type="predicted"/>
<keyword evidence="6" id="KW-0723">Serine/threonine-protein kinase</keyword>
<dbReference type="EMBL" id="LR215043">
    <property type="protein sequence ID" value="VEU77987.1"/>
    <property type="molecule type" value="Genomic_DNA"/>
</dbReference>
<dbReference type="SUPFAM" id="SSF56112">
    <property type="entry name" value="Protein kinase-like (PK-like)"/>
    <property type="match status" value="1"/>
</dbReference>
<name>A0A449B9Z8_9BACT</name>
<evidence type="ECO:0000259" key="5">
    <source>
        <dbReference type="PROSITE" id="PS50011"/>
    </source>
</evidence>
<reference evidence="6 7" key="1">
    <citation type="submission" date="2019-01" db="EMBL/GenBank/DDBJ databases">
        <authorList>
            <consortium name="Pathogen Informatics"/>
        </authorList>
    </citation>
    <scope>NUCLEOTIDE SEQUENCE [LARGE SCALE GENOMIC DNA]</scope>
    <source>
        <strain evidence="6 7">NCTC10184</strain>
    </source>
</reference>
<dbReference type="OrthoDB" id="9788659at2"/>
<dbReference type="PROSITE" id="PS00107">
    <property type="entry name" value="PROTEIN_KINASE_ATP"/>
    <property type="match status" value="1"/>
</dbReference>
<evidence type="ECO:0000256" key="1">
    <source>
        <dbReference type="ARBA" id="ARBA00022741"/>
    </source>
</evidence>
<keyword evidence="4" id="KW-0812">Transmembrane</keyword>
<dbReference type="InterPro" id="IPR000719">
    <property type="entry name" value="Prot_kinase_dom"/>
</dbReference>
<keyword evidence="4" id="KW-1133">Transmembrane helix</keyword>
<protein>
    <submittedName>
        <fullName evidence="6">Serine/threonine protein kinase</fullName>
        <ecNumber evidence="6">2.7.11.1</ecNumber>
    </submittedName>
</protein>
<feature type="binding site" evidence="3">
    <location>
        <position position="46"/>
    </location>
    <ligand>
        <name>ATP</name>
        <dbReference type="ChEBI" id="CHEBI:30616"/>
    </ligand>
</feature>
<keyword evidence="1 3" id="KW-0547">Nucleotide-binding</keyword>
<keyword evidence="7" id="KW-1185">Reference proteome</keyword>
<dbReference type="PROSITE" id="PS00108">
    <property type="entry name" value="PROTEIN_KINASE_ST"/>
    <property type="match status" value="1"/>
</dbReference>
<dbReference type="Gene3D" id="1.10.510.10">
    <property type="entry name" value="Transferase(Phosphotransferase) domain 1"/>
    <property type="match status" value="1"/>
</dbReference>
<dbReference type="InterPro" id="IPR017441">
    <property type="entry name" value="Protein_kinase_ATP_BS"/>
</dbReference>
<keyword evidence="6" id="KW-0418">Kinase</keyword>